<dbReference type="Proteomes" id="UP000534286">
    <property type="component" value="Unassembled WGS sequence"/>
</dbReference>
<feature type="transmembrane region" description="Helical" evidence="1">
    <location>
        <begin position="97"/>
        <end position="126"/>
    </location>
</feature>
<name>A0A7W7RUC4_9ACTN</name>
<feature type="transmembrane region" description="Helical" evidence="1">
    <location>
        <begin position="598"/>
        <end position="623"/>
    </location>
</feature>
<proteinExistence type="predicted"/>
<gene>
    <name evidence="2" type="ORF">FHR32_002038</name>
</gene>
<comment type="caution">
    <text evidence="2">The sequence shown here is derived from an EMBL/GenBank/DDBJ whole genome shotgun (WGS) entry which is preliminary data.</text>
</comment>
<feature type="transmembrane region" description="Helical" evidence="1">
    <location>
        <begin position="299"/>
        <end position="319"/>
    </location>
</feature>
<feature type="transmembrane region" description="Helical" evidence="1">
    <location>
        <begin position="56"/>
        <end position="76"/>
    </location>
</feature>
<feature type="transmembrane region" description="Helical" evidence="1">
    <location>
        <begin position="370"/>
        <end position="390"/>
    </location>
</feature>
<keyword evidence="3" id="KW-1185">Reference proteome</keyword>
<sequence>MVVLLIKMKLTVLRHSMTGRRAAQMVTGALTGLALAAGLIVLAGRDYQVASLPFDLLGAGFALWTVGWLLGPALFGGGDEALRPEHFSLLSFTPRRLAAGLAGAAFVGVAPVVTLVAFAALVVVAVKAELGTVATAVGMLAVALQLVVCVLASRLVTAALGQVMRSKTGAALAALISAAILAALHSSWVLSPLVQAALRTGFPDSFSTWVRALPSGWGLVAVRAAGQGQWLTAAAALAGLAALGVVCLYGWAGLLKRRLTTRRASGRPARVTSSGWARSPVTAVAARELRTWSRDLLRFHYLCFALCYALVFCLLPLAIGASIFLPWTGLVFALWTAAISANLYGEDGTELWGKMMIPGAARLDIRGRQLAWLLVTAPPTVVLTAAALALTGHYDLWPWLAALVPALLGGGAGVTVLVSVLRPVPMTDPHRRGGNLLENGTDFTQVLLVLLLTAATATPAYFAVRLGPVWAGPAVGLISGAALTWLLGHLAAARLQSSAPELLLHLRTGIPPKRTRPALRPLPALEPGRPHLPKPGLGLERLGLDLAPAGLRTYVIVSLTLCWVPLGAQGIVPALMLITGEVTRSWFLALYLPQHLQWPTIIAMIALGLILLTTGLGIGLYYLAKSRRDGVERDCTDFGSIADSAVTERPAASR</sequence>
<dbReference type="EMBL" id="JACHJU010000001">
    <property type="protein sequence ID" value="MBB4937733.1"/>
    <property type="molecule type" value="Genomic_DNA"/>
</dbReference>
<evidence type="ECO:0000313" key="3">
    <source>
        <dbReference type="Proteomes" id="UP000534286"/>
    </source>
</evidence>
<evidence type="ECO:0000313" key="2">
    <source>
        <dbReference type="EMBL" id="MBB4937733.1"/>
    </source>
</evidence>
<feature type="transmembrane region" description="Helical" evidence="1">
    <location>
        <begin position="470"/>
        <end position="488"/>
    </location>
</feature>
<reference evidence="2 3" key="1">
    <citation type="submission" date="2020-08" db="EMBL/GenBank/DDBJ databases">
        <title>Sequencing the genomes of 1000 actinobacteria strains.</title>
        <authorList>
            <person name="Klenk H.-P."/>
        </authorList>
    </citation>
    <scope>NUCLEOTIDE SEQUENCE [LARGE SCALE GENOMIC DNA]</scope>
    <source>
        <strain evidence="2 3">DSM 43023</strain>
    </source>
</reference>
<dbReference type="RefSeq" id="WP_184754062.1">
    <property type="nucleotide sequence ID" value="NZ_BAABEK010000026.1"/>
</dbReference>
<keyword evidence="1" id="KW-0812">Transmembrane</keyword>
<keyword evidence="1" id="KW-1133">Transmembrane helix</keyword>
<feature type="transmembrane region" description="Helical" evidence="1">
    <location>
        <begin position="21"/>
        <end position="44"/>
    </location>
</feature>
<dbReference type="AlphaFoldDB" id="A0A7W7RUC4"/>
<protein>
    <submittedName>
        <fullName evidence="2">ABC-2 type transport system permease protein</fullName>
    </submittedName>
</protein>
<feature type="transmembrane region" description="Helical" evidence="1">
    <location>
        <begin position="325"/>
        <end position="345"/>
    </location>
</feature>
<evidence type="ECO:0000256" key="1">
    <source>
        <dbReference type="SAM" id="Phobius"/>
    </source>
</evidence>
<organism evidence="2 3">
    <name type="scientific">Streptosporangium album</name>
    <dbReference type="NCBI Taxonomy" id="47479"/>
    <lineage>
        <taxon>Bacteria</taxon>
        <taxon>Bacillati</taxon>
        <taxon>Actinomycetota</taxon>
        <taxon>Actinomycetes</taxon>
        <taxon>Streptosporangiales</taxon>
        <taxon>Streptosporangiaceae</taxon>
        <taxon>Streptosporangium</taxon>
    </lineage>
</organism>
<feature type="transmembrane region" description="Helical" evidence="1">
    <location>
        <begin position="554"/>
        <end position="578"/>
    </location>
</feature>
<feature type="transmembrane region" description="Helical" evidence="1">
    <location>
        <begin position="169"/>
        <end position="190"/>
    </location>
</feature>
<feature type="transmembrane region" description="Helical" evidence="1">
    <location>
        <begin position="132"/>
        <end position="157"/>
    </location>
</feature>
<keyword evidence="1" id="KW-0472">Membrane</keyword>
<accession>A0A7W7RUC4</accession>
<feature type="transmembrane region" description="Helical" evidence="1">
    <location>
        <begin position="442"/>
        <end position="464"/>
    </location>
</feature>
<feature type="transmembrane region" description="Helical" evidence="1">
    <location>
        <begin position="396"/>
        <end position="421"/>
    </location>
</feature>
<feature type="transmembrane region" description="Helical" evidence="1">
    <location>
        <begin position="230"/>
        <end position="255"/>
    </location>
</feature>